<reference evidence="3" key="2">
    <citation type="journal article" date="2013" name="PLoS Genet.">
        <title>Comparative genome structure, secondary metabolite, and effector coding capacity across Cochliobolus pathogens.</title>
        <authorList>
            <person name="Condon B.J."/>
            <person name="Leng Y."/>
            <person name="Wu D."/>
            <person name="Bushley K.E."/>
            <person name="Ohm R.A."/>
            <person name="Otillar R."/>
            <person name="Martin J."/>
            <person name="Schackwitz W."/>
            <person name="Grimwood J."/>
            <person name="MohdZainudin N."/>
            <person name="Xue C."/>
            <person name="Wang R."/>
            <person name="Manning V.A."/>
            <person name="Dhillon B."/>
            <person name="Tu Z.J."/>
            <person name="Steffenson B.J."/>
            <person name="Salamov A."/>
            <person name="Sun H."/>
            <person name="Lowry S."/>
            <person name="LaButti K."/>
            <person name="Han J."/>
            <person name="Copeland A."/>
            <person name="Lindquist E."/>
            <person name="Barry K."/>
            <person name="Schmutz J."/>
            <person name="Baker S.E."/>
            <person name="Ciuffetti L.M."/>
            <person name="Grigoriev I.V."/>
            <person name="Zhong S."/>
            <person name="Turgeon B.G."/>
        </authorList>
    </citation>
    <scope>NUCLEOTIDE SEQUENCE [LARGE SCALE GENOMIC DNA]</scope>
    <source>
        <strain evidence="3">C5 / ATCC 48332 / race O</strain>
    </source>
</reference>
<organism evidence="2 3">
    <name type="scientific">Cochliobolus heterostrophus (strain C5 / ATCC 48332 / race O)</name>
    <name type="common">Southern corn leaf blight fungus</name>
    <name type="synonym">Bipolaris maydis</name>
    <dbReference type="NCBI Taxonomy" id="701091"/>
    <lineage>
        <taxon>Eukaryota</taxon>
        <taxon>Fungi</taxon>
        <taxon>Dikarya</taxon>
        <taxon>Ascomycota</taxon>
        <taxon>Pezizomycotina</taxon>
        <taxon>Dothideomycetes</taxon>
        <taxon>Pleosporomycetidae</taxon>
        <taxon>Pleosporales</taxon>
        <taxon>Pleosporineae</taxon>
        <taxon>Pleosporaceae</taxon>
        <taxon>Bipolaris</taxon>
    </lineage>
</organism>
<sequence>MSHFTAPVLQTGDKESGTVATSTLLHRFTTTIVDFFLPDPLQSEYRVISTTLANNYSSCLCLFVVLVFAIAEFEQPGWFPRPEELSSAVIGFLGVGTIIFLVVALLEYVETHTWPWEDEGFVWPWEALLWGGTVYNDEALEETVAEHSGSCVTQVSPQAGTKKVGCSEHGQDIIIPPTPFLPGELRPTSLSPPIRHCSGLLGESPTPLNPQRSNIVSGRRAVNQEIMELFESTR</sequence>
<evidence type="ECO:0000313" key="2">
    <source>
        <dbReference type="EMBL" id="EMD92930.1"/>
    </source>
</evidence>
<dbReference type="AlphaFoldDB" id="M2T5S9"/>
<dbReference type="EMBL" id="KB445574">
    <property type="protein sequence ID" value="EMD92930.1"/>
    <property type="molecule type" value="Genomic_DNA"/>
</dbReference>
<keyword evidence="1" id="KW-0472">Membrane</keyword>
<protein>
    <submittedName>
        <fullName evidence="2">Uncharacterized protein</fullName>
    </submittedName>
</protein>
<keyword evidence="1" id="KW-0812">Transmembrane</keyword>
<evidence type="ECO:0000313" key="3">
    <source>
        <dbReference type="Proteomes" id="UP000016936"/>
    </source>
</evidence>
<dbReference type="HOGENOM" id="CLU_093251_0_0_1"/>
<proteinExistence type="predicted"/>
<feature type="transmembrane region" description="Helical" evidence="1">
    <location>
        <begin position="52"/>
        <end position="73"/>
    </location>
</feature>
<dbReference type="OrthoDB" id="3796633at2759"/>
<dbReference type="eggNOG" id="ENOG502RIMR">
    <property type="taxonomic scope" value="Eukaryota"/>
</dbReference>
<accession>M2T5S9</accession>
<dbReference type="OMA" id="WPWEDEG"/>
<dbReference type="Proteomes" id="UP000016936">
    <property type="component" value="Unassembled WGS sequence"/>
</dbReference>
<reference evidence="2 3" key="1">
    <citation type="journal article" date="2012" name="PLoS Pathog.">
        <title>Diverse lifestyles and strategies of plant pathogenesis encoded in the genomes of eighteen Dothideomycetes fungi.</title>
        <authorList>
            <person name="Ohm R.A."/>
            <person name="Feau N."/>
            <person name="Henrissat B."/>
            <person name="Schoch C.L."/>
            <person name="Horwitz B.A."/>
            <person name="Barry K.W."/>
            <person name="Condon B.J."/>
            <person name="Copeland A.C."/>
            <person name="Dhillon B."/>
            <person name="Glaser F."/>
            <person name="Hesse C.N."/>
            <person name="Kosti I."/>
            <person name="LaButti K."/>
            <person name="Lindquist E.A."/>
            <person name="Lucas S."/>
            <person name="Salamov A.A."/>
            <person name="Bradshaw R.E."/>
            <person name="Ciuffetti L."/>
            <person name="Hamelin R.C."/>
            <person name="Kema G.H.J."/>
            <person name="Lawrence C."/>
            <person name="Scott J.A."/>
            <person name="Spatafora J.W."/>
            <person name="Turgeon B.G."/>
            <person name="de Wit P.J.G.M."/>
            <person name="Zhong S."/>
            <person name="Goodwin S.B."/>
            <person name="Grigoriev I.V."/>
        </authorList>
    </citation>
    <scope>NUCLEOTIDE SEQUENCE [LARGE SCALE GENOMIC DNA]</scope>
    <source>
        <strain evidence="3">C5 / ATCC 48332 / race O</strain>
    </source>
</reference>
<keyword evidence="3" id="KW-1185">Reference proteome</keyword>
<evidence type="ECO:0000256" key="1">
    <source>
        <dbReference type="SAM" id="Phobius"/>
    </source>
</evidence>
<keyword evidence="1" id="KW-1133">Transmembrane helix</keyword>
<gene>
    <name evidence="2" type="ORF">COCHEDRAFT_1097246</name>
</gene>
<name>M2T5S9_COCH5</name>
<feature type="transmembrane region" description="Helical" evidence="1">
    <location>
        <begin position="85"/>
        <end position="106"/>
    </location>
</feature>